<proteinExistence type="predicted"/>
<organism evidence="4">
    <name type="scientific">Perkinsus marinus (strain ATCC 50983 / TXsc)</name>
    <dbReference type="NCBI Taxonomy" id="423536"/>
    <lineage>
        <taxon>Eukaryota</taxon>
        <taxon>Sar</taxon>
        <taxon>Alveolata</taxon>
        <taxon>Perkinsozoa</taxon>
        <taxon>Perkinsea</taxon>
        <taxon>Perkinsida</taxon>
        <taxon>Perkinsidae</taxon>
        <taxon>Perkinsus</taxon>
    </lineage>
</organism>
<dbReference type="RefSeq" id="XP_002776997.1">
    <property type="nucleotide sequence ID" value="XM_002776951.1"/>
</dbReference>
<gene>
    <name evidence="3" type="ORF">Pmar_PMAR021592</name>
</gene>
<dbReference type="EMBL" id="GG678732">
    <property type="protein sequence ID" value="EER08813.1"/>
    <property type="molecule type" value="Genomic_DNA"/>
</dbReference>
<dbReference type="Gene3D" id="1.25.10.10">
    <property type="entry name" value="Leucine-rich Repeat Variant"/>
    <property type="match status" value="1"/>
</dbReference>
<dbReference type="InterPro" id="IPR011989">
    <property type="entry name" value="ARM-like"/>
</dbReference>
<name>C5L380_PERM5</name>
<dbReference type="GO" id="GO:0034515">
    <property type="term" value="C:proteasome storage granule"/>
    <property type="evidence" value="ECO:0007669"/>
    <property type="project" value="TreeGrafter"/>
</dbReference>
<evidence type="ECO:0000256" key="1">
    <source>
        <dbReference type="ARBA" id="ARBA00022737"/>
    </source>
</evidence>
<dbReference type="InterPro" id="IPR002015">
    <property type="entry name" value="Proteasome/cyclosome_rpt"/>
</dbReference>
<evidence type="ECO:0000313" key="4">
    <source>
        <dbReference type="Proteomes" id="UP000007800"/>
    </source>
</evidence>
<dbReference type="GeneID" id="9043385"/>
<dbReference type="InterPro" id="IPR016024">
    <property type="entry name" value="ARM-type_fold"/>
</dbReference>
<keyword evidence="1" id="KW-0677">Repeat</keyword>
<protein>
    <submittedName>
        <fullName evidence="3">26s proteasome regulatory subunit rpn1, putative</fullName>
    </submittedName>
</protein>
<dbReference type="InParanoid" id="C5L380"/>
<dbReference type="GO" id="GO:0005634">
    <property type="term" value="C:nucleus"/>
    <property type="evidence" value="ECO:0007669"/>
    <property type="project" value="TreeGrafter"/>
</dbReference>
<keyword evidence="4" id="KW-1185">Reference proteome</keyword>
<dbReference type="PANTHER" id="PTHR10943:SF1">
    <property type="entry name" value="26S PROTEASOME NON-ATPASE REGULATORY SUBUNIT 2"/>
    <property type="match status" value="1"/>
</dbReference>
<dbReference type="PANTHER" id="PTHR10943">
    <property type="entry name" value="26S PROTEASOME NON-ATPASE REGULATORY SUBUNIT"/>
    <property type="match status" value="1"/>
</dbReference>
<feature type="non-terminal residue" evidence="3">
    <location>
        <position position="163"/>
    </location>
</feature>
<dbReference type="SUPFAM" id="SSF48371">
    <property type="entry name" value="ARM repeat"/>
    <property type="match status" value="1"/>
</dbReference>
<accession>C5L380</accession>
<evidence type="ECO:0000256" key="2">
    <source>
        <dbReference type="ARBA" id="ARBA00022942"/>
    </source>
</evidence>
<dbReference type="Pfam" id="PF01851">
    <property type="entry name" value="PC_rep"/>
    <property type="match status" value="1"/>
</dbReference>
<dbReference type="Proteomes" id="UP000007800">
    <property type="component" value="Unassembled WGS sequence"/>
</dbReference>
<dbReference type="GO" id="GO:0043161">
    <property type="term" value="P:proteasome-mediated ubiquitin-dependent protein catabolic process"/>
    <property type="evidence" value="ECO:0007669"/>
    <property type="project" value="TreeGrafter"/>
</dbReference>
<reference evidence="3 4" key="1">
    <citation type="submission" date="2008-07" db="EMBL/GenBank/DDBJ databases">
        <authorList>
            <person name="El-Sayed N."/>
            <person name="Caler E."/>
            <person name="Inman J."/>
            <person name="Amedeo P."/>
            <person name="Hass B."/>
            <person name="Wortman J."/>
        </authorList>
    </citation>
    <scope>NUCLEOTIDE SEQUENCE [LARGE SCALE GENOMIC DNA]</scope>
    <source>
        <strain evidence="4">ATCC 50983 / TXsc</strain>
    </source>
</reference>
<evidence type="ECO:0000313" key="3">
    <source>
        <dbReference type="EMBL" id="EER08813.1"/>
    </source>
</evidence>
<dbReference type="AlphaFoldDB" id="C5L380"/>
<keyword evidence="2 3" id="KW-0647">Proteasome</keyword>
<dbReference type="GO" id="GO:0008540">
    <property type="term" value="C:proteasome regulatory particle, base subcomplex"/>
    <property type="evidence" value="ECO:0007669"/>
    <property type="project" value="TreeGrafter"/>
</dbReference>
<sequence length="163" mass="17183">MTVEGSQWLYKNKDRGMLAAAASLGSIMLWDVDEGLAQIDKYQWSENINVKAGAMLGFGLASTGVTSDVDPAWALLAEQLDTNEPLVKMAAVMGLGFAYSGSRREDLAENLTPIVVDTEAGSLALSALASVSLALVFVGTGNTDIKDIIMATIQERQEVGLGG</sequence>
<dbReference type="OrthoDB" id="10252509at2759"/>